<evidence type="ECO:0000256" key="2">
    <source>
        <dbReference type="ARBA" id="ARBA00023315"/>
    </source>
</evidence>
<proteinExistence type="predicted"/>
<feature type="domain" description="N-acetyltransferase" evidence="3">
    <location>
        <begin position="11"/>
        <end position="161"/>
    </location>
</feature>
<dbReference type="Pfam" id="PF13508">
    <property type="entry name" value="Acetyltransf_7"/>
    <property type="match status" value="1"/>
</dbReference>
<evidence type="ECO:0000256" key="1">
    <source>
        <dbReference type="ARBA" id="ARBA00022679"/>
    </source>
</evidence>
<dbReference type="EMBL" id="BAABKP010000002">
    <property type="protein sequence ID" value="GAA4796024.1"/>
    <property type="molecule type" value="Genomic_DNA"/>
</dbReference>
<evidence type="ECO:0000259" key="3">
    <source>
        <dbReference type="PROSITE" id="PS51186"/>
    </source>
</evidence>
<accession>A0ABP9BIB3</accession>
<comment type="caution">
    <text evidence="4">The sequence shown here is derived from an EMBL/GenBank/DDBJ whole genome shotgun (WGS) entry which is preliminary data.</text>
</comment>
<evidence type="ECO:0000313" key="5">
    <source>
        <dbReference type="Proteomes" id="UP001500187"/>
    </source>
</evidence>
<dbReference type="PROSITE" id="PS51186">
    <property type="entry name" value="GNAT"/>
    <property type="match status" value="1"/>
</dbReference>
<keyword evidence="5" id="KW-1185">Reference proteome</keyword>
<evidence type="ECO:0000313" key="4">
    <source>
        <dbReference type="EMBL" id="GAA4796024.1"/>
    </source>
</evidence>
<organism evidence="4 5">
    <name type="scientific">Rothia endophytica</name>
    <dbReference type="NCBI Taxonomy" id="1324766"/>
    <lineage>
        <taxon>Bacteria</taxon>
        <taxon>Bacillati</taxon>
        <taxon>Actinomycetota</taxon>
        <taxon>Actinomycetes</taxon>
        <taxon>Micrococcales</taxon>
        <taxon>Micrococcaceae</taxon>
        <taxon>Rothia</taxon>
    </lineage>
</organism>
<dbReference type="CDD" id="cd04301">
    <property type="entry name" value="NAT_SF"/>
    <property type="match status" value="1"/>
</dbReference>
<dbReference type="InterPro" id="IPR016181">
    <property type="entry name" value="Acyl_CoA_acyltransferase"/>
</dbReference>
<keyword evidence="2" id="KW-0012">Acyltransferase</keyword>
<dbReference type="Gene3D" id="3.40.630.30">
    <property type="match status" value="1"/>
</dbReference>
<keyword evidence="1" id="KW-0808">Transferase</keyword>
<dbReference type="InterPro" id="IPR000182">
    <property type="entry name" value="GNAT_dom"/>
</dbReference>
<gene>
    <name evidence="4" type="ORF">GCM10023352_14140</name>
</gene>
<sequence>MRDRKAPVNDYIYRPWQPGDDLELLQYWNDPENHQVAAFRSSFAESSNEPFIRTIVAEHQGVPVGAGVIYETSLHTQRLWAYVEVAPDHRRKGVGSALLQHLKDAAQQAPSGVTALRSKTVLESAGLAFAEHHGFSILQRSRMVRVEAGGVPAVPLHQDESERLTQSIEDIATGSVELTQCFWEFYTAVHAWDPPAQTSVGRVNRLFLSDEAEALGAVVLRDDVLRAQREGKKGLISAFAISYRPLAVDAGQMKLAEDDATDVTIGYRPGHPAAREAILQLLSVMVGQYAVNIEVDDSMEDLAVMIDQLISMGSASVTSTSLVIADS</sequence>
<name>A0ABP9BIB3_9MICC</name>
<dbReference type="PANTHER" id="PTHR43877:SF1">
    <property type="entry name" value="ACETYLTRANSFERASE"/>
    <property type="match status" value="1"/>
</dbReference>
<dbReference type="PANTHER" id="PTHR43877">
    <property type="entry name" value="AMINOALKYLPHOSPHONATE N-ACETYLTRANSFERASE-RELATED-RELATED"/>
    <property type="match status" value="1"/>
</dbReference>
<reference evidence="5" key="1">
    <citation type="journal article" date="2019" name="Int. J. Syst. Evol. Microbiol.">
        <title>The Global Catalogue of Microorganisms (GCM) 10K type strain sequencing project: providing services to taxonomists for standard genome sequencing and annotation.</title>
        <authorList>
            <consortium name="The Broad Institute Genomics Platform"/>
            <consortium name="The Broad Institute Genome Sequencing Center for Infectious Disease"/>
            <person name="Wu L."/>
            <person name="Ma J."/>
        </authorList>
    </citation>
    <scope>NUCLEOTIDE SEQUENCE [LARGE SCALE GENOMIC DNA]</scope>
    <source>
        <strain evidence="5">JCM 18541</strain>
    </source>
</reference>
<dbReference type="Proteomes" id="UP001500187">
    <property type="component" value="Unassembled WGS sequence"/>
</dbReference>
<protein>
    <recommendedName>
        <fullName evidence="3">N-acetyltransferase domain-containing protein</fullName>
    </recommendedName>
</protein>
<dbReference type="SUPFAM" id="SSF55729">
    <property type="entry name" value="Acyl-CoA N-acyltransferases (Nat)"/>
    <property type="match status" value="1"/>
</dbReference>
<dbReference type="InterPro" id="IPR050832">
    <property type="entry name" value="Bact_Acetyltransf"/>
</dbReference>